<evidence type="ECO:0000313" key="6">
    <source>
        <dbReference type="Proteomes" id="UP000553963"/>
    </source>
</evidence>
<dbReference type="InterPro" id="IPR000277">
    <property type="entry name" value="Cys/Met-Metab_PyrdxlP-dep_enz"/>
</dbReference>
<dbReference type="Gene3D" id="3.90.1150.10">
    <property type="entry name" value="Aspartate Aminotransferase, domain 1"/>
    <property type="match status" value="1"/>
</dbReference>
<dbReference type="CDD" id="cd00614">
    <property type="entry name" value="CGS_like"/>
    <property type="match status" value="1"/>
</dbReference>
<dbReference type="GO" id="GO:0016846">
    <property type="term" value="F:carbon-sulfur lyase activity"/>
    <property type="evidence" value="ECO:0007669"/>
    <property type="project" value="TreeGrafter"/>
</dbReference>
<dbReference type="FunFam" id="3.40.640.10:FF:000046">
    <property type="entry name" value="Cystathionine gamma-lyase"/>
    <property type="match status" value="1"/>
</dbReference>
<gene>
    <name evidence="5" type="ORF">GGR25_003178</name>
</gene>
<dbReference type="SUPFAM" id="SSF53383">
    <property type="entry name" value="PLP-dependent transferases"/>
    <property type="match status" value="1"/>
</dbReference>
<dbReference type="InterPro" id="IPR015422">
    <property type="entry name" value="PyrdxlP-dep_Trfase_small"/>
</dbReference>
<accession>A0A840AP46</accession>
<feature type="modified residue" description="N6-(pyridoxal phosphate)lysine" evidence="3">
    <location>
        <position position="208"/>
    </location>
</feature>
<protein>
    <submittedName>
        <fullName evidence="5">Cystathionine beta-lyase/cystathionine gamma-synthase</fullName>
    </submittedName>
</protein>
<dbReference type="PIRSF" id="PIRSF001434">
    <property type="entry name" value="CGS"/>
    <property type="match status" value="1"/>
</dbReference>
<comment type="similarity">
    <text evidence="4">Belongs to the trans-sulfuration enzymes family.</text>
</comment>
<evidence type="ECO:0000256" key="1">
    <source>
        <dbReference type="ARBA" id="ARBA00001933"/>
    </source>
</evidence>
<dbReference type="Pfam" id="PF01053">
    <property type="entry name" value="Cys_Met_Meta_PP"/>
    <property type="match status" value="1"/>
</dbReference>
<name>A0A840AP46_9HYPH</name>
<dbReference type="PANTHER" id="PTHR11808:SF80">
    <property type="entry name" value="CYSTATHIONINE GAMMA-LYASE"/>
    <property type="match status" value="1"/>
</dbReference>
<dbReference type="RefSeq" id="WP_183399787.1">
    <property type="nucleotide sequence ID" value="NZ_JACIDS010000004.1"/>
</dbReference>
<dbReference type="Proteomes" id="UP000553963">
    <property type="component" value="Unassembled WGS sequence"/>
</dbReference>
<dbReference type="Gene3D" id="3.40.640.10">
    <property type="entry name" value="Type I PLP-dependent aspartate aminotransferase-like (Major domain)"/>
    <property type="match status" value="1"/>
</dbReference>
<dbReference type="InterPro" id="IPR015424">
    <property type="entry name" value="PyrdxlP-dep_Trfase"/>
</dbReference>
<evidence type="ECO:0000256" key="4">
    <source>
        <dbReference type="RuleBase" id="RU362118"/>
    </source>
</evidence>
<keyword evidence="6" id="KW-1185">Reference proteome</keyword>
<evidence type="ECO:0000256" key="2">
    <source>
        <dbReference type="ARBA" id="ARBA00022898"/>
    </source>
</evidence>
<keyword evidence="2 3" id="KW-0663">Pyridoxal phosphate</keyword>
<organism evidence="5 6">
    <name type="scientific">Kaistia hirudinis</name>
    <dbReference type="NCBI Taxonomy" id="1293440"/>
    <lineage>
        <taxon>Bacteria</taxon>
        <taxon>Pseudomonadati</taxon>
        <taxon>Pseudomonadota</taxon>
        <taxon>Alphaproteobacteria</taxon>
        <taxon>Hyphomicrobiales</taxon>
        <taxon>Kaistiaceae</taxon>
        <taxon>Kaistia</taxon>
    </lineage>
</organism>
<dbReference type="EMBL" id="JACIDS010000004">
    <property type="protein sequence ID" value="MBB3932120.1"/>
    <property type="molecule type" value="Genomic_DNA"/>
</dbReference>
<dbReference type="PANTHER" id="PTHR11808">
    <property type="entry name" value="TRANS-SULFURATION ENZYME FAMILY MEMBER"/>
    <property type="match status" value="1"/>
</dbReference>
<comment type="caution">
    <text evidence="5">The sequence shown here is derived from an EMBL/GenBank/DDBJ whole genome shotgun (WGS) entry which is preliminary data.</text>
</comment>
<comment type="cofactor">
    <cofactor evidence="1 4">
        <name>pyridoxal 5'-phosphate</name>
        <dbReference type="ChEBI" id="CHEBI:597326"/>
    </cofactor>
</comment>
<dbReference type="GO" id="GO:0005737">
    <property type="term" value="C:cytoplasm"/>
    <property type="evidence" value="ECO:0007669"/>
    <property type="project" value="TreeGrafter"/>
</dbReference>
<evidence type="ECO:0000256" key="3">
    <source>
        <dbReference type="PIRSR" id="PIRSR001434-2"/>
    </source>
</evidence>
<dbReference type="GO" id="GO:0030170">
    <property type="term" value="F:pyridoxal phosphate binding"/>
    <property type="evidence" value="ECO:0007669"/>
    <property type="project" value="InterPro"/>
</dbReference>
<proteinExistence type="inferred from homology"/>
<evidence type="ECO:0000313" key="5">
    <source>
        <dbReference type="EMBL" id="MBB3932120.1"/>
    </source>
</evidence>
<dbReference type="NCBIfam" id="NF004627">
    <property type="entry name" value="PRK05968.1"/>
    <property type="match status" value="1"/>
</dbReference>
<dbReference type="AlphaFoldDB" id="A0A840AP46"/>
<reference evidence="5 6" key="1">
    <citation type="submission" date="2020-08" db="EMBL/GenBank/DDBJ databases">
        <title>Genomic Encyclopedia of Type Strains, Phase IV (KMG-IV): sequencing the most valuable type-strain genomes for metagenomic binning, comparative biology and taxonomic classification.</title>
        <authorList>
            <person name="Goeker M."/>
        </authorList>
    </citation>
    <scope>NUCLEOTIDE SEQUENCE [LARGE SCALE GENOMIC DNA]</scope>
    <source>
        <strain evidence="5 6">DSM 25966</strain>
    </source>
</reference>
<dbReference type="InterPro" id="IPR015421">
    <property type="entry name" value="PyrdxlP-dep_Trfase_major"/>
</dbReference>
<sequence>MTESVDPFDHASLLLAHDGVNAYDAVVPPIVQTSLFTFSSYAEMEETYKGLKVRPTYSRGLNPTVRAFEEKIAGLEGAEDALGFASGMASISSTVITFVSPGDRIVCVRHVYPDAYRLFETLLARYGVAVTYVDGCDVDAVAKALPGAKLFYMESPTSWTMETHDVRALAALARANGVLTVMDNSWATPVFQRPITLGVDLVLHSASKYIGGHSDVVAGVVAGSKELIGRIRSATLPYLGGKLSPFDAWLLLRGLRTLPIRMKAHEAAALSVARRLASHPDVVSVSHPGLGNALPEGLYGTSGLFSFTFREGIDIPAFADRLRLFKLGVSWGGHESLVVPAQVVRVQAAGPNSAIDFGVDPNMVRLHVGLEGAGALWSDLAEAIEIARRP</sequence>
<keyword evidence="5" id="KW-0456">Lyase</keyword>
<dbReference type="GO" id="GO:0019346">
    <property type="term" value="P:transsulfuration"/>
    <property type="evidence" value="ECO:0007669"/>
    <property type="project" value="InterPro"/>
</dbReference>